<proteinExistence type="predicted"/>
<dbReference type="Proteomes" id="UP001152614">
    <property type="component" value="Unassembled WGS sequence"/>
</dbReference>
<gene>
    <name evidence="2" type="ORF">OGZ51_08445</name>
</gene>
<reference evidence="2" key="1">
    <citation type="submission" date="2022-10" db="EMBL/GenBank/DDBJ databases">
        <authorList>
            <person name="Turner M.S."/>
            <person name="Huang W."/>
        </authorList>
    </citation>
    <scope>NUCLEOTIDE SEQUENCE</scope>
    <source>
        <strain evidence="2">3</strain>
    </source>
</reference>
<dbReference type="EMBL" id="JAOWLY010000007">
    <property type="protein sequence ID" value="MDG4984172.1"/>
    <property type="molecule type" value="Genomic_DNA"/>
</dbReference>
<sequence>MDKKLRKIYFSLVVMIIVVTPLSTSAQEVNVGLTEGTVGFTKTFKSMEKPPKVEISHEEIFPLEDRALPRTGDRQSYLGAIGMVLITLMFGLIYLRKVS</sequence>
<feature type="transmembrane region" description="Helical" evidence="1">
    <location>
        <begin position="77"/>
        <end position="95"/>
    </location>
</feature>
<name>A0A9X4S5C1_9LACT</name>
<dbReference type="RefSeq" id="WP_278229052.1">
    <property type="nucleotide sequence ID" value="NZ_JAOWLY010000007.1"/>
</dbReference>
<keyword evidence="1" id="KW-0812">Transmembrane</keyword>
<reference evidence="2" key="2">
    <citation type="journal article" date="2023" name="Food Microbiol.">
        <title>Evaluation of the fermentation potential of lactic acid bacteria isolated from herbs, fruits and vegetables as starter cultures in nut-based milk alternatives.</title>
        <authorList>
            <person name="Huang W."/>
            <person name="Dong A."/>
            <person name="Pham H.T."/>
            <person name="Zhou C."/>
            <person name="Huo Z."/>
            <person name="Watjen A.P."/>
            <person name="Prakash S."/>
            <person name="Bang-Berthelsen C.H."/>
            <person name="Turner M.S."/>
        </authorList>
    </citation>
    <scope>NUCLEOTIDE SEQUENCE</scope>
    <source>
        <strain evidence="2">3</strain>
    </source>
</reference>
<keyword evidence="1" id="KW-0472">Membrane</keyword>
<evidence type="ECO:0000313" key="3">
    <source>
        <dbReference type="Proteomes" id="UP001152614"/>
    </source>
</evidence>
<evidence type="ECO:0000256" key="1">
    <source>
        <dbReference type="SAM" id="Phobius"/>
    </source>
</evidence>
<keyword evidence="1" id="KW-1133">Transmembrane helix</keyword>
<organism evidence="2 3">
    <name type="scientific">Lactococcus lactis</name>
    <dbReference type="NCBI Taxonomy" id="1358"/>
    <lineage>
        <taxon>Bacteria</taxon>
        <taxon>Bacillati</taxon>
        <taxon>Bacillota</taxon>
        <taxon>Bacilli</taxon>
        <taxon>Lactobacillales</taxon>
        <taxon>Streptococcaceae</taxon>
        <taxon>Lactococcus</taxon>
    </lineage>
</organism>
<evidence type="ECO:0000313" key="2">
    <source>
        <dbReference type="EMBL" id="MDG4984172.1"/>
    </source>
</evidence>
<accession>A0A9X4S5C1</accession>
<dbReference type="AlphaFoldDB" id="A0A9X4S5C1"/>
<dbReference type="NCBIfam" id="TIGR01167">
    <property type="entry name" value="LPXTG_anchor"/>
    <property type="match status" value="1"/>
</dbReference>
<comment type="caution">
    <text evidence="2">The sequence shown here is derived from an EMBL/GenBank/DDBJ whole genome shotgun (WGS) entry which is preliminary data.</text>
</comment>
<protein>
    <submittedName>
        <fullName evidence="2">LPXTG cell wall anchor domain-containing protein</fullName>
    </submittedName>
</protein>